<dbReference type="Proteomes" id="UP000567179">
    <property type="component" value="Unassembled WGS sequence"/>
</dbReference>
<organism evidence="1 2">
    <name type="scientific">Psilocybe cf. subviscida</name>
    <dbReference type="NCBI Taxonomy" id="2480587"/>
    <lineage>
        <taxon>Eukaryota</taxon>
        <taxon>Fungi</taxon>
        <taxon>Dikarya</taxon>
        <taxon>Basidiomycota</taxon>
        <taxon>Agaricomycotina</taxon>
        <taxon>Agaricomycetes</taxon>
        <taxon>Agaricomycetidae</taxon>
        <taxon>Agaricales</taxon>
        <taxon>Agaricineae</taxon>
        <taxon>Strophariaceae</taxon>
        <taxon>Psilocybe</taxon>
    </lineage>
</organism>
<evidence type="ECO:0000313" key="2">
    <source>
        <dbReference type="Proteomes" id="UP000567179"/>
    </source>
</evidence>
<keyword evidence="2" id="KW-1185">Reference proteome</keyword>
<sequence>MRAVNDLYVHPDLSDSEVWDKDAQNKSGKTRVLTTMGLFSLAAMSTVAACQLTGVVNIQTLPTGFPSGSRI</sequence>
<evidence type="ECO:0000313" key="1">
    <source>
        <dbReference type="EMBL" id="KAF5322383.1"/>
    </source>
</evidence>
<name>A0A8H5BG09_9AGAR</name>
<gene>
    <name evidence="1" type="ORF">D9619_001606</name>
</gene>
<dbReference type="OrthoDB" id="3048770at2759"/>
<reference evidence="1 2" key="1">
    <citation type="journal article" date="2020" name="ISME J.">
        <title>Uncovering the hidden diversity of litter-decomposition mechanisms in mushroom-forming fungi.</title>
        <authorList>
            <person name="Floudas D."/>
            <person name="Bentzer J."/>
            <person name="Ahren D."/>
            <person name="Johansson T."/>
            <person name="Persson P."/>
            <person name="Tunlid A."/>
        </authorList>
    </citation>
    <scope>NUCLEOTIDE SEQUENCE [LARGE SCALE GENOMIC DNA]</scope>
    <source>
        <strain evidence="1 2">CBS 101986</strain>
    </source>
</reference>
<protein>
    <submittedName>
        <fullName evidence="1">Uncharacterized protein</fullName>
    </submittedName>
</protein>
<dbReference type="EMBL" id="JAACJJ010000028">
    <property type="protein sequence ID" value="KAF5322383.1"/>
    <property type="molecule type" value="Genomic_DNA"/>
</dbReference>
<dbReference type="AlphaFoldDB" id="A0A8H5BG09"/>
<comment type="caution">
    <text evidence="1">The sequence shown here is derived from an EMBL/GenBank/DDBJ whole genome shotgun (WGS) entry which is preliminary data.</text>
</comment>
<accession>A0A8H5BG09</accession>
<proteinExistence type="predicted"/>